<dbReference type="Gene3D" id="3.30.565.10">
    <property type="entry name" value="Histidine kinase-like ATPase, C-terminal domain"/>
    <property type="match status" value="1"/>
</dbReference>
<feature type="domain" description="Response regulatory" evidence="10">
    <location>
        <begin position="1177"/>
        <end position="1294"/>
    </location>
</feature>
<dbReference type="InterPro" id="IPR003661">
    <property type="entry name" value="HisK_dim/P_dom"/>
</dbReference>
<feature type="modified residue" description="4-aspartylphosphate" evidence="5">
    <location>
        <position position="1226"/>
    </location>
</feature>
<dbReference type="PROSITE" id="PS50109">
    <property type="entry name" value="HIS_KIN"/>
    <property type="match status" value="1"/>
</dbReference>
<evidence type="ECO:0000256" key="7">
    <source>
        <dbReference type="SAM" id="MobiDB-lite"/>
    </source>
</evidence>
<dbReference type="Pfam" id="PF08448">
    <property type="entry name" value="PAS_4"/>
    <property type="match status" value="4"/>
</dbReference>
<dbReference type="Pfam" id="PF02518">
    <property type="entry name" value="HATPase_c"/>
    <property type="match status" value="1"/>
</dbReference>
<gene>
    <name evidence="13" type="ORF">RM540_04190</name>
</gene>
<evidence type="ECO:0000259" key="10">
    <source>
        <dbReference type="PROSITE" id="PS50110"/>
    </source>
</evidence>
<name>A0ABU3BNT6_9BACT</name>
<dbReference type="InterPro" id="IPR036890">
    <property type="entry name" value="HATPase_C_sf"/>
</dbReference>
<dbReference type="PANTHER" id="PTHR45339:SF1">
    <property type="entry name" value="HYBRID SIGNAL TRANSDUCTION HISTIDINE KINASE J"/>
    <property type="match status" value="1"/>
</dbReference>
<feature type="transmembrane region" description="Helical" evidence="8">
    <location>
        <begin position="21"/>
        <end position="40"/>
    </location>
</feature>
<comment type="caution">
    <text evidence="13">The sequence shown here is derived from an EMBL/GenBank/DDBJ whole genome shotgun (WGS) entry which is preliminary data.</text>
</comment>
<evidence type="ECO:0000256" key="3">
    <source>
        <dbReference type="ARBA" id="ARBA00022553"/>
    </source>
</evidence>
<evidence type="ECO:0000259" key="9">
    <source>
        <dbReference type="PROSITE" id="PS50109"/>
    </source>
</evidence>
<dbReference type="SUPFAM" id="SSF52172">
    <property type="entry name" value="CheY-like"/>
    <property type="match status" value="2"/>
</dbReference>
<dbReference type="EC" id="2.7.13.3" evidence="2"/>
<dbReference type="InterPro" id="IPR001610">
    <property type="entry name" value="PAC"/>
</dbReference>
<feature type="domain" description="PAS" evidence="11">
    <location>
        <begin position="195"/>
        <end position="231"/>
    </location>
</feature>
<evidence type="ECO:0000256" key="2">
    <source>
        <dbReference type="ARBA" id="ARBA00012438"/>
    </source>
</evidence>
<dbReference type="Gene3D" id="3.30.450.20">
    <property type="entry name" value="PAS domain"/>
    <property type="match status" value="4"/>
</dbReference>
<evidence type="ECO:0000256" key="4">
    <source>
        <dbReference type="ARBA" id="ARBA00023012"/>
    </source>
</evidence>
<dbReference type="InterPro" id="IPR000014">
    <property type="entry name" value="PAS"/>
</dbReference>
<dbReference type="Gene3D" id="1.10.287.130">
    <property type="match status" value="1"/>
</dbReference>
<dbReference type="NCBIfam" id="TIGR00229">
    <property type="entry name" value="sensory_box"/>
    <property type="match status" value="4"/>
</dbReference>
<feature type="transmembrane region" description="Helical" evidence="8">
    <location>
        <begin position="132"/>
        <end position="152"/>
    </location>
</feature>
<evidence type="ECO:0000256" key="5">
    <source>
        <dbReference type="PROSITE-ProRule" id="PRU00169"/>
    </source>
</evidence>
<evidence type="ECO:0000256" key="8">
    <source>
        <dbReference type="SAM" id="Phobius"/>
    </source>
</evidence>
<keyword evidence="4" id="KW-0902">Two-component regulatory system</keyword>
<dbReference type="InterPro" id="IPR004358">
    <property type="entry name" value="Sig_transdc_His_kin-like_C"/>
</dbReference>
<keyword evidence="8" id="KW-1133">Transmembrane helix</keyword>
<dbReference type="SMART" id="SM00448">
    <property type="entry name" value="REC"/>
    <property type="match status" value="2"/>
</dbReference>
<dbReference type="SMART" id="SM00388">
    <property type="entry name" value="HisKA"/>
    <property type="match status" value="1"/>
</dbReference>
<dbReference type="PROSITE" id="PS50113">
    <property type="entry name" value="PAC"/>
    <property type="match status" value="4"/>
</dbReference>
<feature type="transmembrane region" description="Helical" evidence="8">
    <location>
        <begin position="52"/>
        <end position="72"/>
    </location>
</feature>
<reference evidence="13 14" key="1">
    <citation type="submission" date="2023-09" db="EMBL/GenBank/DDBJ databases">
        <authorList>
            <person name="Rey-Velasco X."/>
        </authorList>
    </citation>
    <scope>NUCLEOTIDE SEQUENCE [LARGE SCALE GENOMIC DNA]</scope>
    <source>
        <strain evidence="13 14">F394</strain>
    </source>
</reference>
<feature type="transmembrane region" description="Helical" evidence="8">
    <location>
        <begin position="105"/>
        <end position="125"/>
    </location>
</feature>
<dbReference type="InterPro" id="IPR000700">
    <property type="entry name" value="PAS-assoc_C"/>
</dbReference>
<evidence type="ECO:0000259" key="11">
    <source>
        <dbReference type="PROSITE" id="PS50112"/>
    </source>
</evidence>
<dbReference type="CDD" id="cd00082">
    <property type="entry name" value="HisKA"/>
    <property type="match status" value="1"/>
</dbReference>
<feature type="compositionally biased region" description="Pro residues" evidence="7">
    <location>
        <begin position="890"/>
        <end position="907"/>
    </location>
</feature>
<feature type="domain" description="PAC" evidence="12">
    <location>
        <begin position="552"/>
        <end position="604"/>
    </location>
</feature>
<keyword evidence="3 5" id="KW-0597">Phosphoprotein</keyword>
<sequence length="1305" mass="137053">MPLPPALPPRPHHEAGGKALAEFRWMMGIGAVASVAFWLPYRLLDPTYVDPLAYRVACAAVCSAVIALTLVSAGVRRRIYPVSVVVACGLVAYFTWLGVLNGLDGPWTMGIFVVGSGPAIIIALYSPSTRSVWGGVGALVATMAATLAVAGAPVGEALLLVSNFAVIASLIAITGAVHVHVTRALRRSRDGVAARERLLRTLVDAIPDAIFVRDAEGRCVVRNVADARLIGHDDPAETIGLTVFDTLPAPLAAEVAAGDQAVMASGEAVHDQEDFYTTSDGREVWLSTTKVPLRDEGGAVVGLVGVSRDVTEAKRAEAALVAAKEAAEDERREAEEQRVLLRTVIDSLPDYVYVNDRAGRCVTRNASCSAMLGYDHVEDGLGTTPFDVLPEPVARYDWERQVHVMETGETLSDEQSLTIAGEERWFHTSKVPLRQANGEVAGLVGIFRDVTEARAAEAALREAKRAAEAREREAEGQHALLRAVIDTVPDVVVAIDRDGRVLAANVASLADATVDSVEAAVGRSVFEVFVGSMAKQIFRSRLPVLESGEAILDVEHPLARPDGEERTGLTSRVPLCDGGGAVVGVVGVTRDVTDERRARAAVEDQKRLLQATVDALPLSVLVMDADFRVALANADASRYNPVAAPSDIIGKRAADTLPPALACDIEGRMQAVLKRNAPGCPFEHPLLNGTGDRRTAETTHVPLRDAAGGAVGVIAVTRDVTVEREAQSALVAAKEAAEASTRAKSEFLANMSHEIRTPMNGVVGMTSLLLGTALDDEQREFVETVRTSGDALLTLINDILDFSKIEAGHLDLEEAPFDVRQVVEDALDLVARPAAEKGVELVHLVDAEVPAAVVGDATRVRQVLVNLLSNAVKFTHEGSVCVRVSAAPPEAAPPEAAPPEAAPPEAAPPEADALGEGGAVALRFAVEDTGIGIASDKLDHVFGSFTQADASTTREYGGTGLGLAISRRLVELMGGEIGVESEAGVGSTFAFTVPLGVARPPRPLARRDATLGGRRVLVVDDNGVGRGVLAHLVARWGGEVEEAASGPEALAAVDRAAGAGRPVDVVVLDTQMPGMSGLDVAQALAARPDGADCPAVVMLTSITRDRAVREQALAAGACAVLYKPVKPDALFGALTNALASPCPDDDGGVGDAPDVGDTPDAGGTLIVRAERAPPTVRILLAEDNVVNQKVALRLLQRLGHTADVVADGVEALDALALRPYDLVLMDVQMPRMDGLEATRRIRADLPPDRQPYVLTLTANAMRGDRETCLDAGADDYLTKPVTLDGLRDALAKAAGLGRPAPVAAA</sequence>
<dbReference type="SUPFAM" id="SSF47384">
    <property type="entry name" value="Homodimeric domain of signal transducing histidine kinase"/>
    <property type="match status" value="1"/>
</dbReference>
<dbReference type="Pfam" id="PF00072">
    <property type="entry name" value="Response_reg"/>
    <property type="match status" value="2"/>
</dbReference>
<dbReference type="SMART" id="SM00091">
    <property type="entry name" value="PAS"/>
    <property type="match status" value="4"/>
</dbReference>
<protein>
    <recommendedName>
        <fullName evidence="2">histidine kinase</fullName>
        <ecNumber evidence="2">2.7.13.3</ecNumber>
    </recommendedName>
</protein>
<feature type="domain" description="Response regulatory" evidence="10">
    <location>
        <begin position="1015"/>
        <end position="1138"/>
    </location>
</feature>
<dbReference type="InterPro" id="IPR011006">
    <property type="entry name" value="CheY-like_superfamily"/>
</dbReference>
<dbReference type="SUPFAM" id="SSF55874">
    <property type="entry name" value="ATPase domain of HSP90 chaperone/DNA topoisomerase II/histidine kinase"/>
    <property type="match status" value="1"/>
</dbReference>
<dbReference type="Gene3D" id="3.40.50.2300">
    <property type="match status" value="2"/>
</dbReference>
<feature type="domain" description="PAC" evidence="12">
    <location>
        <begin position="410"/>
        <end position="462"/>
    </location>
</feature>
<dbReference type="PROSITE" id="PS50110">
    <property type="entry name" value="RESPONSE_REGULATORY"/>
    <property type="match status" value="2"/>
</dbReference>
<dbReference type="PRINTS" id="PR00344">
    <property type="entry name" value="BCTRLSENSOR"/>
</dbReference>
<accession>A0ABU3BNT6</accession>
<dbReference type="SUPFAM" id="SSF55785">
    <property type="entry name" value="PYP-like sensor domain (PAS domain)"/>
    <property type="match status" value="4"/>
</dbReference>
<evidence type="ECO:0000313" key="14">
    <source>
        <dbReference type="Proteomes" id="UP001267426"/>
    </source>
</evidence>
<evidence type="ECO:0000313" key="13">
    <source>
        <dbReference type="EMBL" id="MDT0630940.1"/>
    </source>
</evidence>
<keyword evidence="6" id="KW-0175">Coiled coil</keyword>
<evidence type="ECO:0000256" key="6">
    <source>
        <dbReference type="SAM" id="Coils"/>
    </source>
</evidence>
<dbReference type="RefSeq" id="WP_311662277.1">
    <property type="nucleotide sequence ID" value="NZ_JAVRHT010000006.1"/>
</dbReference>
<dbReference type="Pfam" id="PF00512">
    <property type="entry name" value="HisKA"/>
    <property type="match status" value="1"/>
</dbReference>
<feature type="domain" description="Histidine kinase" evidence="9">
    <location>
        <begin position="750"/>
        <end position="997"/>
    </location>
</feature>
<feature type="transmembrane region" description="Helical" evidence="8">
    <location>
        <begin position="158"/>
        <end position="179"/>
    </location>
</feature>
<feature type="coiled-coil region" evidence="6">
    <location>
        <begin position="450"/>
        <end position="477"/>
    </location>
</feature>
<feature type="region of interest" description="Disordered" evidence="7">
    <location>
        <begin position="889"/>
        <end position="913"/>
    </location>
</feature>
<evidence type="ECO:0000259" key="12">
    <source>
        <dbReference type="PROSITE" id="PS50113"/>
    </source>
</evidence>
<proteinExistence type="predicted"/>
<keyword evidence="8" id="KW-0472">Membrane</keyword>
<keyword evidence="8" id="KW-0812">Transmembrane</keyword>
<dbReference type="SMART" id="SM00086">
    <property type="entry name" value="PAC"/>
    <property type="match status" value="4"/>
</dbReference>
<dbReference type="InterPro" id="IPR003594">
    <property type="entry name" value="HATPase_dom"/>
</dbReference>
<dbReference type="SMART" id="SM00387">
    <property type="entry name" value="HATPase_c"/>
    <property type="match status" value="1"/>
</dbReference>
<evidence type="ECO:0000256" key="1">
    <source>
        <dbReference type="ARBA" id="ARBA00000085"/>
    </source>
</evidence>
<dbReference type="EMBL" id="JAVRHT010000006">
    <property type="protein sequence ID" value="MDT0630940.1"/>
    <property type="molecule type" value="Genomic_DNA"/>
</dbReference>
<organism evidence="13 14">
    <name type="scientific">Rubrivirga litoralis</name>
    <dbReference type="NCBI Taxonomy" id="3075598"/>
    <lineage>
        <taxon>Bacteria</taxon>
        <taxon>Pseudomonadati</taxon>
        <taxon>Rhodothermota</taxon>
        <taxon>Rhodothermia</taxon>
        <taxon>Rhodothermales</taxon>
        <taxon>Rubricoccaceae</taxon>
        <taxon>Rubrivirga</taxon>
    </lineage>
</organism>
<feature type="domain" description="PAC" evidence="12">
    <location>
        <begin position="680"/>
        <end position="732"/>
    </location>
</feature>
<comment type="catalytic activity">
    <reaction evidence="1">
        <text>ATP + protein L-histidine = ADP + protein N-phospho-L-histidine.</text>
        <dbReference type="EC" id="2.7.13.3"/>
    </reaction>
</comment>
<dbReference type="InterPro" id="IPR005467">
    <property type="entry name" value="His_kinase_dom"/>
</dbReference>
<feature type="transmembrane region" description="Helical" evidence="8">
    <location>
        <begin position="79"/>
        <end position="99"/>
    </location>
</feature>
<dbReference type="InterPro" id="IPR013656">
    <property type="entry name" value="PAS_4"/>
</dbReference>
<dbReference type="PROSITE" id="PS50112">
    <property type="entry name" value="PAS"/>
    <property type="match status" value="2"/>
</dbReference>
<dbReference type="CDD" id="cd17546">
    <property type="entry name" value="REC_hyHK_CKI1_RcsC-like"/>
    <property type="match status" value="1"/>
</dbReference>
<dbReference type="Proteomes" id="UP001267426">
    <property type="component" value="Unassembled WGS sequence"/>
</dbReference>
<dbReference type="InterPro" id="IPR036097">
    <property type="entry name" value="HisK_dim/P_sf"/>
</dbReference>
<dbReference type="CDD" id="cd00130">
    <property type="entry name" value="PAS"/>
    <property type="match status" value="3"/>
</dbReference>
<dbReference type="InterPro" id="IPR035965">
    <property type="entry name" value="PAS-like_dom_sf"/>
</dbReference>
<feature type="domain" description="PAC" evidence="12">
    <location>
        <begin position="270"/>
        <end position="322"/>
    </location>
</feature>
<feature type="modified residue" description="4-aspartylphosphate" evidence="5">
    <location>
        <position position="1069"/>
    </location>
</feature>
<keyword evidence="14" id="KW-1185">Reference proteome</keyword>
<dbReference type="CDD" id="cd16922">
    <property type="entry name" value="HATPase_EvgS-ArcB-TorS-like"/>
    <property type="match status" value="1"/>
</dbReference>
<dbReference type="InterPro" id="IPR001789">
    <property type="entry name" value="Sig_transdc_resp-reg_receiver"/>
</dbReference>
<feature type="domain" description="PAS" evidence="11">
    <location>
        <begin position="337"/>
        <end position="378"/>
    </location>
</feature>
<dbReference type="PANTHER" id="PTHR45339">
    <property type="entry name" value="HYBRID SIGNAL TRANSDUCTION HISTIDINE KINASE J"/>
    <property type="match status" value="1"/>
</dbReference>
<feature type="coiled-coil region" evidence="6">
    <location>
        <begin position="310"/>
        <end position="344"/>
    </location>
</feature>